<dbReference type="RefSeq" id="WP_221299637.1">
    <property type="nucleotide sequence ID" value="NZ_JACIJD010000005.1"/>
</dbReference>
<keyword evidence="4" id="KW-0949">S-adenosyl-L-methionine</keyword>
<dbReference type="InterPro" id="IPR050953">
    <property type="entry name" value="N4_N6_ade-DNA_methylase"/>
</dbReference>
<dbReference type="GO" id="GO:0006304">
    <property type="term" value="P:DNA modification"/>
    <property type="evidence" value="ECO:0007669"/>
    <property type="project" value="InterPro"/>
</dbReference>
<evidence type="ECO:0000259" key="6">
    <source>
        <dbReference type="Pfam" id="PF07669"/>
    </source>
</evidence>
<keyword evidence="3 7" id="KW-0808">Transferase</keyword>
<protein>
    <recommendedName>
        <fullName evidence="1">site-specific DNA-methyltransferase (adenine-specific)</fullName>
        <ecNumber evidence="1">2.1.1.72</ecNumber>
    </recommendedName>
</protein>
<name>A0A840Y415_9PROT</name>
<keyword evidence="2 7" id="KW-0489">Methyltransferase</keyword>
<dbReference type="GO" id="GO:0003676">
    <property type="term" value="F:nucleic acid binding"/>
    <property type="evidence" value="ECO:0007669"/>
    <property type="project" value="InterPro"/>
</dbReference>
<dbReference type="Gene3D" id="3.40.50.150">
    <property type="entry name" value="Vaccinia Virus protein VP39"/>
    <property type="match status" value="1"/>
</dbReference>
<dbReference type="PANTHER" id="PTHR33841">
    <property type="entry name" value="DNA METHYLTRANSFERASE YEEA-RELATED"/>
    <property type="match status" value="1"/>
</dbReference>
<dbReference type="PRINTS" id="PR00507">
    <property type="entry name" value="N12N6MTFRASE"/>
</dbReference>
<sequence>MEATKRWVRHKGIAAPMRLARSRTVGDNSGRDSIIPVKKLAGMCGCNPLRPGRHLRCSLLPLLGRLTNRDAPRTEAEVQADIRQLLLSAPLQLHEDDLQTVHMESQLGDGRRIDIEVGSAVVEVKRDLRKGKVRVNAVQQLAGYVQTRGEQTGRRYVGILTDGAEWRCHHLVEGELREVSTLEASGGRADLDRLVAWLEGVLATAKDVRPTAGEIATRLGAGSSAHALDRATLSALYKASAERPTVKIKRALWSRLLQSALGTQFDDTDDLFIEHTLLVNSAEIIAHAVLGLPVDSIAPASLLSGSKFDESGIYGVVESDFFDWVLEVNGGQQFIRTLARRLGRFAWNAVDQDVLKVLYESVIGTETRKRLGEYYTPDWLAEAVVGAVLTAPLEQRVLDPACGSGTFLFHAARKYITEAEADGRQPADVLAGLTSRVFGMDLHPVAVTLARVTYLLAIGRERLMDPQRGAIHVPVFLGDALQWREQQLDLWTAGNLVIHADDQRELFPAELRFPDALLEDAPRFDRLVQEMAGRASAKKPGAAVPSLSALFQRLAIPEAARLELTNTFKIMCRLHDEGRDHIWGYYVRNLARPMWLAREANRVDVLVGNPPWLSFRHMTGDMQVAFKRMSESRRLWAGAEAATHQDLSALFVARAAQLYLKQGGRLGMVMPNGAMDREYYEGFRAGFYPDQAAPVSLRFGPSWDLRRIRPHFFPRGASVVFAHRGAAANPMPRKAEIWSGRLQRGNTTWSAAGPHLQRVEGEVTIADRALRSPYSPAFTQGAIMAPRLLFIVSSRQASPLGLQAGRMGVVSHRSANEKKPWKYMASVEGVVETEFVRPVYSGENLLPHRVTSPLRAVIPCTSERLLTERAEIEYYPGLDQWWRAAEECWVAHRSTKRLSLIEQLNYQNKLQKQLPVPPLRVVYNTSGMHIFAAKVADRRSLIASGLYWAAVADSEEADYLCAILNSEVTSDLVRPYLPYAKDERHIHKHIWQLIVPTYDRTDATHREVVALGREMARLAADYPVDSDLHFATTRGRMRSAMENTASGKRLGEIMYEMLS</sequence>
<dbReference type="SUPFAM" id="SSF53335">
    <property type="entry name" value="S-adenosyl-L-methionine-dependent methyltransferases"/>
    <property type="match status" value="1"/>
</dbReference>
<dbReference type="GO" id="GO:0009007">
    <property type="term" value="F:site-specific DNA-methyltransferase (adenine-specific) activity"/>
    <property type="evidence" value="ECO:0007669"/>
    <property type="project" value="UniProtKB-EC"/>
</dbReference>
<dbReference type="InterPro" id="IPR029063">
    <property type="entry name" value="SAM-dependent_MTases_sf"/>
</dbReference>
<proteinExistence type="predicted"/>
<evidence type="ECO:0000256" key="1">
    <source>
        <dbReference type="ARBA" id="ARBA00011900"/>
    </source>
</evidence>
<dbReference type="GO" id="GO:0032259">
    <property type="term" value="P:methylation"/>
    <property type="evidence" value="ECO:0007669"/>
    <property type="project" value="UniProtKB-KW"/>
</dbReference>
<gene>
    <name evidence="7" type="ORF">FHS87_001548</name>
</gene>
<evidence type="ECO:0000256" key="5">
    <source>
        <dbReference type="ARBA" id="ARBA00047942"/>
    </source>
</evidence>
<reference evidence="7 8" key="1">
    <citation type="submission" date="2020-08" db="EMBL/GenBank/DDBJ databases">
        <title>Genomic Encyclopedia of Type Strains, Phase IV (KMG-IV): sequencing the most valuable type-strain genomes for metagenomic binning, comparative biology and taxonomic classification.</title>
        <authorList>
            <person name="Goeker M."/>
        </authorList>
    </citation>
    <scope>NUCLEOTIDE SEQUENCE [LARGE SCALE GENOMIC DNA]</scope>
    <source>
        <strain evidence="7 8">DSM 25622</strain>
    </source>
</reference>
<dbReference type="InterPro" id="IPR002052">
    <property type="entry name" value="DNA_methylase_N6_adenine_CS"/>
</dbReference>
<dbReference type="AlphaFoldDB" id="A0A840Y415"/>
<dbReference type="InterPro" id="IPR011639">
    <property type="entry name" value="MethylTrfase_TaqI-like_dom"/>
</dbReference>
<accession>A0A840Y415</accession>
<comment type="catalytic activity">
    <reaction evidence="5">
        <text>a 2'-deoxyadenosine in DNA + S-adenosyl-L-methionine = an N(6)-methyl-2'-deoxyadenosine in DNA + S-adenosyl-L-homocysteine + H(+)</text>
        <dbReference type="Rhea" id="RHEA:15197"/>
        <dbReference type="Rhea" id="RHEA-COMP:12418"/>
        <dbReference type="Rhea" id="RHEA-COMP:12419"/>
        <dbReference type="ChEBI" id="CHEBI:15378"/>
        <dbReference type="ChEBI" id="CHEBI:57856"/>
        <dbReference type="ChEBI" id="CHEBI:59789"/>
        <dbReference type="ChEBI" id="CHEBI:90615"/>
        <dbReference type="ChEBI" id="CHEBI:90616"/>
        <dbReference type="EC" id="2.1.1.72"/>
    </reaction>
</comment>
<evidence type="ECO:0000313" key="7">
    <source>
        <dbReference type="EMBL" id="MBB5693519.1"/>
    </source>
</evidence>
<evidence type="ECO:0000313" key="8">
    <source>
        <dbReference type="Proteomes" id="UP000580654"/>
    </source>
</evidence>
<dbReference type="EMBL" id="JACIJD010000005">
    <property type="protein sequence ID" value="MBB5693519.1"/>
    <property type="molecule type" value="Genomic_DNA"/>
</dbReference>
<dbReference type="Pfam" id="PF07669">
    <property type="entry name" value="Eco57I"/>
    <property type="match status" value="1"/>
</dbReference>
<keyword evidence="8" id="KW-1185">Reference proteome</keyword>
<evidence type="ECO:0000256" key="4">
    <source>
        <dbReference type="ARBA" id="ARBA00022691"/>
    </source>
</evidence>
<evidence type="ECO:0000256" key="2">
    <source>
        <dbReference type="ARBA" id="ARBA00022603"/>
    </source>
</evidence>
<dbReference type="PANTHER" id="PTHR33841:SF4">
    <property type="entry name" value="RESTRICTION MODIFICATION SYSTEM DNA SPECIFICITY DOMAIN"/>
    <property type="match status" value="1"/>
</dbReference>
<organism evidence="7 8">
    <name type="scientific">Muricoccus pecuniae</name>
    <dbReference type="NCBI Taxonomy" id="693023"/>
    <lineage>
        <taxon>Bacteria</taxon>
        <taxon>Pseudomonadati</taxon>
        <taxon>Pseudomonadota</taxon>
        <taxon>Alphaproteobacteria</taxon>
        <taxon>Acetobacterales</taxon>
        <taxon>Roseomonadaceae</taxon>
        <taxon>Muricoccus</taxon>
    </lineage>
</organism>
<feature type="domain" description="Type II methyltransferase M.TaqI-like" evidence="6">
    <location>
        <begin position="437"/>
        <end position="684"/>
    </location>
</feature>
<comment type="caution">
    <text evidence="7">The sequence shown here is derived from an EMBL/GenBank/DDBJ whole genome shotgun (WGS) entry which is preliminary data.</text>
</comment>
<dbReference type="Proteomes" id="UP000580654">
    <property type="component" value="Unassembled WGS sequence"/>
</dbReference>
<dbReference type="EC" id="2.1.1.72" evidence="1"/>
<dbReference type="PROSITE" id="PS00092">
    <property type="entry name" value="N6_MTASE"/>
    <property type="match status" value="1"/>
</dbReference>
<evidence type="ECO:0000256" key="3">
    <source>
        <dbReference type="ARBA" id="ARBA00022679"/>
    </source>
</evidence>